<proteinExistence type="predicted"/>
<dbReference type="PANTHER" id="PTHR12526">
    <property type="entry name" value="GLYCOSYLTRANSFERASE"/>
    <property type="match status" value="1"/>
</dbReference>
<name>A0A8J2V7C0_9FLAO</name>
<keyword evidence="4" id="KW-1185">Reference proteome</keyword>
<dbReference type="Gene3D" id="3.40.50.2000">
    <property type="entry name" value="Glycogen Phosphorylase B"/>
    <property type="match status" value="2"/>
</dbReference>
<reference evidence="3" key="1">
    <citation type="journal article" date="2014" name="Int. J. Syst. Evol. Microbiol.">
        <title>Complete genome sequence of Corynebacterium casei LMG S-19264T (=DSM 44701T), isolated from a smear-ripened cheese.</title>
        <authorList>
            <consortium name="US DOE Joint Genome Institute (JGI-PGF)"/>
            <person name="Walter F."/>
            <person name="Albersmeier A."/>
            <person name="Kalinowski J."/>
            <person name="Ruckert C."/>
        </authorList>
    </citation>
    <scope>NUCLEOTIDE SEQUENCE</scope>
    <source>
        <strain evidence="3">CGMCC 1.12924</strain>
    </source>
</reference>
<dbReference type="RefSeq" id="WP_188439319.1">
    <property type="nucleotide sequence ID" value="NZ_BMGK01000002.1"/>
</dbReference>
<dbReference type="Pfam" id="PF13439">
    <property type="entry name" value="Glyco_transf_4"/>
    <property type="match status" value="1"/>
</dbReference>
<dbReference type="AlphaFoldDB" id="A0A8J2V7C0"/>
<gene>
    <name evidence="3" type="ORF">GCM10011312_05870</name>
</gene>
<comment type="caution">
    <text evidence="3">The sequence shown here is derived from an EMBL/GenBank/DDBJ whole genome shotgun (WGS) entry which is preliminary data.</text>
</comment>
<organism evidence="3 4">
    <name type="scientific">Planktosalinus lacus</name>
    <dbReference type="NCBI Taxonomy" id="1526573"/>
    <lineage>
        <taxon>Bacteria</taxon>
        <taxon>Pseudomonadati</taxon>
        <taxon>Bacteroidota</taxon>
        <taxon>Flavobacteriia</taxon>
        <taxon>Flavobacteriales</taxon>
        <taxon>Flavobacteriaceae</taxon>
        <taxon>Planktosalinus</taxon>
    </lineage>
</organism>
<feature type="domain" description="Glycosyltransferase subfamily 4-like N-terminal" evidence="2">
    <location>
        <begin position="13"/>
        <end position="162"/>
    </location>
</feature>
<feature type="domain" description="Glycosyl transferase family 1" evidence="1">
    <location>
        <begin position="177"/>
        <end position="323"/>
    </location>
</feature>
<dbReference type="InterPro" id="IPR001296">
    <property type="entry name" value="Glyco_trans_1"/>
</dbReference>
<accession>A0A8J2V7C0</accession>
<dbReference type="Pfam" id="PF00534">
    <property type="entry name" value="Glycos_transf_1"/>
    <property type="match status" value="1"/>
</dbReference>
<evidence type="ECO:0000313" key="3">
    <source>
        <dbReference type="EMBL" id="GGD84684.1"/>
    </source>
</evidence>
<evidence type="ECO:0000259" key="2">
    <source>
        <dbReference type="Pfam" id="PF13439"/>
    </source>
</evidence>
<dbReference type="Proteomes" id="UP000652231">
    <property type="component" value="Unassembled WGS sequence"/>
</dbReference>
<sequence>MKILHLIDSLNAGGAERMAVSYANALAARGGSVFLWSTREEGLLKETISPQVHYRFLNRQGPIGLRALFNATQLIKEEKIQLIHAHSTSWFFGTLLKGLNPSVKLIWHDHYGSRTQTTKRSNKTLVLCSSYFDKVVAVNKELVQWHQTYLRNVQSVYLPNFVSYPEAIRVPDSGSGSTKTIVCMANLRPPKNHENLIQAFSLLQPEAPDWKLLLIGKVLNDAYSDRVQNLITDKSLSDAVVVLGERADVFELLQQAEIGVLSSDMEGLPMTLLEYARSGLAVVTTDVGDCREVVQDFGKVVPPNTPEALAKALLEYIQQPEQRLQDAGQLQAHIKAHYTEEAVLPQVIKLYENLIG</sequence>
<evidence type="ECO:0000313" key="4">
    <source>
        <dbReference type="Proteomes" id="UP000652231"/>
    </source>
</evidence>
<reference evidence="3" key="2">
    <citation type="submission" date="2020-09" db="EMBL/GenBank/DDBJ databases">
        <authorList>
            <person name="Sun Q."/>
            <person name="Zhou Y."/>
        </authorList>
    </citation>
    <scope>NUCLEOTIDE SEQUENCE</scope>
    <source>
        <strain evidence="3">CGMCC 1.12924</strain>
    </source>
</reference>
<protein>
    <submittedName>
        <fullName evidence="3">Glycosyl transferase</fullName>
    </submittedName>
</protein>
<dbReference type="GO" id="GO:0016757">
    <property type="term" value="F:glycosyltransferase activity"/>
    <property type="evidence" value="ECO:0007669"/>
    <property type="project" value="InterPro"/>
</dbReference>
<dbReference type="SUPFAM" id="SSF53756">
    <property type="entry name" value="UDP-Glycosyltransferase/glycogen phosphorylase"/>
    <property type="match status" value="1"/>
</dbReference>
<dbReference type="EMBL" id="BMGK01000002">
    <property type="protein sequence ID" value="GGD84684.1"/>
    <property type="molecule type" value="Genomic_DNA"/>
</dbReference>
<dbReference type="InterPro" id="IPR028098">
    <property type="entry name" value="Glyco_trans_4-like_N"/>
</dbReference>
<keyword evidence="3" id="KW-0808">Transferase</keyword>
<evidence type="ECO:0000259" key="1">
    <source>
        <dbReference type="Pfam" id="PF00534"/>
    </source>
</evidence>